<accession>A0A2T0Q288</accession>
<gene>
    <name evidence="2" type="ORF">CLV72_105269</name>
</gene>
<dbReference type="AlphaFoldDB" id="A0A2T0Q288"/>
<dbReference type="Proteomes" id="UP000237846">
    <property type="component" value="Unassembled WGS sequence"/>
</dbReference>
<comment type="caution">
    <text evidence="2">The sequence shown here is derived from an EMBL/GenBank/DDBJ whole genome shotgun (WGS) entry which is preliminary data.</text>
</comment>
<sequence length="227" mass="25400">MSVATVVAAVAAFASLRYVDATFRMQQEQFWMQQEQHEEYRHDRERRFINMVSTSFDLRASPFDDEAVRIDNTGSVPLTVQLAYTVSDAEVEDRPTHYGRFWEEFEAGRLLSPMRFDLETSMAGCMSVTMPFPEYPDLNRMFDVAGREIELDFVGIFVTDPAGIIWFRDNSGQSFQVIGPSPDLTIVEPVDLSHAGRAVEQAGIIPSGGATVTNQDNRDSVGCSPPS</sequence>
<reference evidence="2 3" key="1">
    <citation type="submission" date="2018-03" db="EMBL/GenBank/DDBJ databases">
        <title>Genomic Encyclopedia of Archaeal and Bacterial Type Strains, Phase II (KMG-II): from individual species to whole genera.</title>
        <authorList>
            <person name="Goeker M."/>
        </authorList>
    </citation>
    <scope>NUCLEOTIDE SEQUENCE [LARGE SCALE GENOMIC DNA]</scope>
    <source>
        <strain evidence="2 3">DSM 45601</strain>
    </source>
</reference>
<organism evidence="2 3">
    <name type="scientific">Allonocardiopsis opalescens</name>
    <dbReference type="NCBI Taxonomy" id="1144618"/>
    <lineage>
        <taxon>Bacteria</taxon>
        <taxon>Bacillati</taxon>
        <taxon>Actinomycetota</taxon>
        <taxon>Actinomycetes</taxon>
        <taxon>Streptosporangiales</taxon>
        <taxon>Allonocardiopsis</taxon>
    </lineage>
</organism>
<dbReference type="EMBL" id="PVZC01000005">
    <property type="protein sequence ID" value="PRX97916.1"/>
    <property type="molecule type" value="Genomic_DNA"/>
</dbReference>
<keyword evidence="3" id="KW-1185">Reference proteome</keyword>
<protein>
    <submittedName>
        <fullName evidence="2">Uncharacterized protein</fullName>
    </submittedName>
</protein>
<feature type="region of interest" description="Disordered" evidence="1">
    <location>
        <begin position="207"/>
        <end position="227"/>
    </location>
</feature>
<proteinExistence type="predicted"/>
<evidence type="ECO:0000313" key="2">
    <source>
        <dbReference type="EMBL" id="PRX97916.1"/>
    </source>
</evidence>
<name>A0A2T0Q288_9ACTN</name>
<evidence type="ECO:0000256" key="1">
    <source>
        <dbReference type="SAM" id="MobiDB-lite"/>
    </source>
</evidence>
<evidence type="ECO:0000313" key="3">
    <source>
        <dbReference type="Proteomes" id="UP000237846"/>
    </source>
</evidence>